<feature type="region of interest" description="Disordered" evidence="4">
    <location>
        <begin position="1"/>
        <end position="63"/>
    </location>
</feature>
<dbReference type="SMART" id="SM00326">
    <property type="entry name" value="SH3"/>
    <property type="match status" value="1"/>
</dbReference>
<keyword evidence="8" id="KW-1185">Reference proteome</keyword>
<feature type="compositionally biased region" description="Polar residues" evidence="4">
    <location>
        <begin position="1"/>
        <end position="11"/>
    </location>
</feature>
<organism evidence="7 8">
    <name type="scientific">Catenaria anguillulae PL171</name>
    <dbReference type="NCBI Taxonomy" id="765915"/>
    <lineage>
        <taxon>Eukaryota</taxon>
        <taxon>Fungi</taxon>
        <taxon>Fungi incertae sedis</taxon>
        <taxon>Blastocladiomycota</taxon>
        <taxon>Blastocladiomycetes</taxon>
        <taxon>Blastocladiales</taxon>
        <taxon>Catenariaceae</taxon>
        <taxon>Catenaria</taxon>
    </lineage>
</organism>
<feature type="compositionally biased region" description="Low complexity" evidence="4">
    <location>
        <begin position="54"/>
        <end position="63"/>
    </location>
</feature>
<proteinExistence type="predicted"/>
<keyword evidence="2" id="KW-0677">Repeat</keyword>
<dbReference type="InterPro" id="IPR036028">
    <property type="entry name" value="SH3-like_dom_sf"/>
</dbReference>
<dbReference type="InterPro" id="IPR001683">
    <property type="entry name" value="PX_dom"/>
</dbReference>
<feature type="compositionally biased region" description="Polar residues" evidence="4">
    <location>
        <begin position="562"/>
        <end position="585"/>
    </location>
</feature>
<dbReference type="PANTHER" id="PTHR15706:SF2">
    <property type="entry name" value="SH3 AND PX DOMAIN-CONTAINING PROTEIN 2A"/>
    <property type="match status" value="1"/>
</dbReference>
<dbReference type="AlphaFoldDB" id="A0A1Y2HTL2"/>
<keyword evidence="1 3" id="KW-0728">SH3 domain</keyword>
<feature type="domain" description="PX" evidence="6">
    <location>
        <begin position="364"/>
        <end position="513"/>
    </location>
</feature>
<gene>
    <name evidence="7" type="ORF">BCR44DRAFT_1429239</name>
</gene>
<feature type="region of interest" description="Disordered" evidence="4">
    <location>
        <begin position="513"/>
        <end position="671"/>
    </location>
</feature>
<dbReference type="PROSITE" id="PS50002">
    <property type="entry name" value="SH3"/>
    <property type="match status" value="1"/>
</dbReference>
<dbReference type="GO" id="GO:0005737">
    <property type="term" value="C:cytoplasm"/>
    <property type="evidence" value="ECO:0007669"/>
    <property type="project" value="TreeGrafter"/>
</dbReference>
<dbReference type="EMBL" id="MCFL01000010">
    <property type="protein sequence ID" value="ORZ37915.1"/>
    <property type="molecule type" value="Genomic_DNA"/>
</dbReference>
<dbReference type="SMART" id="SM00312">
    <property type="entry name" value="PX"/>
    <property type="match status" value="1"/>
</dbReference>
<dbReference type="SUPFAM" id="SSF50044">
    <property type="entry name" value="SH3-domain"/>
    <property type="match status" value="1"/>
</dbReference>
<dbReference type="Gene3D" id="3.30.1520.10">
    <property type="entry name" value="Phox-like domain"/>
    <property type="match status" value="1"/>
</dbReference>
<dbReference type="InterPro" id="IPR051228">
    <property type="entry name" value="NADPH_Oxidase/PX-Domain"/>
</dbReference>
<dbReference type="Pfam" id="PF00787">
    <property type="entry name" value="PX"/>
    <property type="match status" value="1"/>
</dbReference>
<dbReference type="Proteomes" id="UP000193411">
    <property type="component" value="Unassembled WGS sequence"/>
</dbReference>
<feature type="region of interest" description="Disordered" evidence="4">
    <location>
        <begin position="422"/>
        <end position="464"/>
    </location>
</feature>
<evidence type="ECO:0000256" key="4">
    <source>
        <dbReference type="SAM" id="MobiDB-lite"/>
    </source>
</evidence>
<feature type="compositionally biased region" description="Low complexity" evidence="4">
    <location>
        <begin position="521"/>
        <end position="533"/>
    </location>
</feature>
<dbReference type="PANTHER" id="PTHR15706">
    <property type="entry name" value="SH3 MULTIPLE DOMAIN"/>
    <property type="match status" value="1"/>
</dbReference>
<feature type="compositionally biased region" description="Polar residues" evidence="4">
    <location>
        <begin position="639"/>
        <end position="650"/>
    </location>
</feature>
<evidence type="ECO:0008006" key="9">
    <source>
        <dbReference type="Google" id="ProtNLM"/>
    </source>
</evidence>
<dbReference type="GO" id="GO:0035091">
    <property type="term" value="F:phosphatidylinositol binding"/>
    <property type="evidence" value="ECO:0007669"/>
    <property type="project" value="InterPro"/>
</dbReference>
<evidence type="ECO:0000259" key="6">
    <source>
        <dbReference type="PROSITE" id="PS50195"/>
    </source>
</evidence>
<dbReference type="Gene3D" id="2.30.30.40">
    <property type="entry name" value="SH3 Domains"/>
    <property type="match status" value="1"/>
</dbReference>
<feature type="compositionally biased region" description="Polar residues" evidence="4">
    <location>
        <begin position="179"/>
        <end position="208"/>
    </location>
</feature>
<evidence type="ECO:0000256" key="3">
    <source>
        <dbReference type="PROSITE-ProRule" id="PRU00192"/>
    </source>
</evidence>
<dbReference type="InterPro" id="IPR036871">
    <property type="entry name" value="PX_dom_sf"/>
</dbReference>
<evidence type="ECO:0000313" key="7">
    <source>
        <dbReference type="EMBL" id="ORZ37915.1"/>
    </source>
</evidence>
<feature type="compositionally biased region" description="Gly residues" evidence="4">
    <location>
        <begin position="593"/>
        <end position="603"/>
    </location>
</feature>
<dbReference type="InterPro" id="IPR001452">
    <property type="entry name" value="SH3_domain"/>
</dbReference>
<reference evidence="7 8" key="1">
    <citation type="submission" date="2016-07" db="EMBL/GenBank/DDBJ databases">
        <title>Pervasive Adenine N6-methylation of Active Genes in Fungi.</title>
        <authorList>
            <consortium name="DOE Joint Genome Institute"/>
            <person name="Mondo S.J."/>
            <person name="Dannebaum R.O."/>
            <person name="Kuo R.C."/>
            <person name="Labutti K."/>
            <person name="Haridas S."/>
            <person name="Kuo A."/>
            <person name="Salamov A."/>
            <person name="Ahrendt S.R."/>
            <person name="Lipzen A."/>
            <person name="Sullivan W."/>
            <person name="Andreopoulos W.B."/>
            <person name="Clum A."/>
            <person name="Lindquist E."/>
            <person name="Daum C."/>
            <person name="Ramamoorthy G.K."/>
            <person name="Gryganskyi A."/>
            <person name="Culley D."/>
            <person name="Magnuson J.K."/>
            <person name="James T.Y."/>
            <person name="O'Malley M.A."/>
            <person name="Stajich J.E."/>
            <person name="Spatafora J.W."/>
            <person name="Visel A."/>
            <person name="Grigoriev I.V."/>
        </authorList>
    </citation>
    <scope>NUCLEOTIDE SEQUENCE [LARGE SCALE GENOMIC DNA]</scope>
    <source>
        <strain evidence="7 8">PL171</strain>
    </source>
</reference>
<evidence type="ECO:0000256" key="2">
    <source>
        <dbReference type="ARBA" id="ARBA00022737"/>
    </source>
</evidence>
<evidence type="ECO:0000256" key="1">
    <source>
        <dbReference type="ARBA" id="ARBA00022443"/>
    </source>
</evidence>
<evidence type="ECO:0000259" key="5">
    <source>
        <dbReference type="PROSITE" id="PS50002"/>
    </source>
</evidence>
<feature type="non-terminal residue" evidence="7">
    <location>
        <position position="765"/>
    </location>
</feature>
<accession>A0A1Y2HTL2</accession>
<name>A0A1Y2HTL2_9FUNG</name>
<feature type="compositionally biased region" description="Pro residues" evidence="4">
    <location>
        <begin position="534"/>
        <end position="547"/>
    </location>
</feature>
<sequence length="765" mass="80822">MPTAQAQQQFGRSPPSDAGSYFDSRRPSHHQQQHQSFPTRAQSQQPPHSPEPPLQQQQHRQQPPAVYPATVLFDFSPEQDDELPAKRGDHVLVLAHSGHDWVVAKFIGKLGDPGLIPVSYVEIRDPVSNRPIRDFNSILAEGRLLPLKQWKARQQAMAEQAVPLSPSANSAHFPPPRTSMASTGTAPTSAGNLTPPQSTRSANGSSGLSPRMNAMDLQAGRPAAGPRDPSPYAGARARSADGRNAGGMVGSRRPSVDARAGGDSGYGYSSRNGGAAPARSTSRTRQDDPGFAVSPGHPPMPASPVRSEFSTNGSAPTVLSMNGGGGAANGATSPPLAPRSPMSLGNPGGFLDPRAPITTVSIPSYEDRGRTAPVPSGAHPDDTTWYSIHVGRQDNSRSVLIRHHQNLYDMQMELLAAFPREAGRTGGPTSPSARMLGDAAYLDGGNGRSQDSGPQLRVLPYLPGKVTNPTDPGVVFTRRAELESYLRALISCPPYILAHPAVVAFFRPRAGDKLRRGSAVPSPTSAGRPGAASAPPPPPPPSVPLPQTPTYSAGNGTAMRASRSSYGSSTHRPPSSAGSNPTGSPTHGARDLPGGGSGNGGIGRASYGSPHLAPRDYSDAHYSSARPSNRPPSGGHQRSMVSTPATTPRSPNMHHARPETMGTTASGPTAFSNPSALTLKIKIVHGPMSWPSGATQTPSIIRRCWPRSLTSCLMATWAQSLGCCGGGPQSPRQKVARASLLIWTRRRRWPTPSARPETRWWFTFS</sequence>
<dbReference type="SUPFAM" id="SSF64268">
    <property type="entry name" value="PX domain"/>
    <property type="match status" value="1"/>
</dbReference>
<dbReference type="OrthoDB" id="548867at2759"/>
<dbReference type="STRING" id="765915.A0A1Y2HTL2"/>
<feature type="domain" description="SH3" evidence="5">
    <location>
        <begin position="64"/>
        <end position="126"/>
    </location>
</feature>
<feature type="compositionally biased region" description="Polar residues" evidence="4">
    <location>
        <begin position="661"/>
        <end position="671"/>
    </location>
</feature>
<dbReference type="PROSITE" id="PS50195">
    <property type="entry name" value="PX"/>
    <property type="match status" value="1"/>
</dbReference>
<evidence type="ECO:0000313" key="8">
    <source>
        <dbReference type="Proteomes" id="UP000193411"/>
    </source>
</evidence>
<comment type="caution">
    <text evidence="7">The sequence shown here is derived from an EMBL/GenBank/DDBJ whole genome shotgun (WGS) entry which is preliminary data.</text>
</comment>
<protein>
    <recommendedName>
        <fullName evidence="9">SH3 domain-containing protein</fullName>
    </recommendedName>
</protein>
<feature type="region of interest" description="Disordered" evidence="4">
    <location>
        <begin position="158"/>
        <end position="352"/>
    </location>
</feature>
<feature type="compositionally biased region" description="Polar residues" evidence="4">
    <location>
        <begin position="308"/>
        <end position="320"/>
    </location>
</feature>
<dbReference type="Pfam" id="PF00018">
    <property type="entry name" value="SH3_1"/>
    <property type="match status" value="1"/>
</dbReference>